<dbReference type="InParanoid" id="A0A673AF17"/>
<evidence type="ECO:0000256" key="3">
    <source>
        <dbReference type="ARBA" id="ARBA00022729"/>
    </source>
</evidence>
<reference evidence="9" key="2">
    <citation type="submission" date="2025-08" db="UniProtKB">
        <authorList>
            <consortium name="Ensembl"/>
        </authorList>
    </citation>
    <scope>IDENTIFICATION</scope>
</reference>
<protein>
    <recommendedName>
        <fullName evidence="8">Fibrinogen C-terminal domain-containing protein</fullName>
    </recommendedName>
</protein>
<dbReference type="AlphaFoldDB" id="A0A673AF17"/>
<evidence type="ECO:0000313" key="10">
    <source>
        <dbReference type="Proteomes" id="UP000472271"/>
    </source>
</evidence>
<feature type="chain" id="PRO_5025553575" description="Fibrinogen C-terminal domain-containing protein" evidence="7">
    <location>
        <begin position="20"/>
        <end position="228"/>
    </location>
</feature>
<name>A0A673AF17_9TELE</name>
<accession>A0A673AF17</accession>
<dbReference type="InterPro" id="IPR002181">
    <property type="entry name" value="Fibrinogen_a/b/g_C_dom"/>
</dbReference>
<feature type="signal peptide" evidence="7">
    <location>
        <begin position="1"/>
        <end position="19"/>
    </location>
</feature>
<dbReference type="Pfam" id="PF00147">
    <property type="entry name" value="Fibrinogen_C"/>
    <property type="match status" value="1"/>
</dbReference>
<keyword evidence="5" id="KW-1015">Disulfide bond</keyword>
<comment type="subcellular location">
    <subcellularLocation>
        <location evidence="1">Secreted</location>
    </subcellularLocation>
</comment>
<dbReference type="Ensembl" id="ENSSORT00005028686.1">
    <property type="protein sequence ID" value="ENSSORP00005027889.1"/>
    <property type="gene ID" value="ENSSORG00005013353.1"/>
</dbReference>
<feature type="domain" description="Fibrinogen C-terminal" evidence="8">
    <location>
        <begin position="3"/>
        <end position="228"/>
    </location>
</feature>
<reference evidence="9" key="1">
    <citation type="submission" date="2019-06" db="EMBL/GenBank/DDBJ databases">
        <authorList>
            <consortium name="Wellcome Sanger Institute Data Sharing"/>
        </authorList>
    </citation>
    <scope>NUCLEOTIDE SEQUENCE [LARGE SCALE GENOMIC DNA]</scope>
</reference>
<proteinExistence type="predicted"/>
<dbReference type="InterPro" id="IPR037579">
    <property type="entry name" value="FIB_ANG-like"/>
</dbReference>
<evidence type="ECO:0000256" key="4">
    <source>
        <dbReference type="ARBA" id="ARBA00023054"/>
    </source>
</evidence>
<dbReference type="InterPro" id="IPR036056">
    <property type="entry name" value="Fibrinogen-like_C"/>
</dbReference>
<dbReference type="PANTHER" id="PTHR47221:SF6">
    <property type="entry name" value="FIBRINOGEN ALPHA CHAIN"/>
    <property type="match status" value="1"/>
</dbReference>
<dbReference type="SMART" id="SM00186">
    <property type="entry name" value="FBG"/>
    <property type="match status" value="1"/>
</dbReference>
<evidence type="ECO:0000256" key="2">
    <source>
        <dbReference type="ARBA" id="ARBA00022525"/>
    </source>
</evidence>
<keyword evidence="4" id="KW-0175">Coiled coil</keyword>
<dbReference type="InterPro" id="IPR014716">
    <property type="entry name" value="Fibrinogen_a/b/g_C_1"/>
</dbReference>
<reference evidence="9" key="3">
    <citation type="submission" date="2025-09" db="UniProtKB">
        <authorList>
            <consortium name="Ensembl"/>
        </authorList>
    </citation>
    <scope>IDENTIFICATION</scope>
</reference>
<evidence type="ECO:0000256" key="7">
    <source>
        <dbReference type="SAM" id="SignalP"/>
    </source>
</evidence>
<keyword evidence="6" id="KW-0325">Glycoprotein</keyword>
<keyword evidence="10" id="KW-1185">Reference proteome</keyword>
<evidence type="ECO:0000259" key="8">
    <source>
        <dbReference type="PROSITE" id="PS51406"/>
    </source>
</evidence>
<evidence type="ECO:0000256" key="1">
    <source>
        <dbReference type="ARBA" id="ARBA00004613"/>
    </source>
</evidence>
<organism evidence="9 10">
    <name type="scientific">Sphaeramia orbicularis</name>
    <name type="common">orbiculate cardinalfish</name>
    <dbReference type="NCBI Taxonomy" id="375764"/>
    <lineage>
        <taxon>Eukaryota</taxon>
        <taxon>Metazoa</taxon>
        <taxon>Chordata</taxon>
        <taxon>Craniata</taxon>
        <taxon>Vertebrata</taxon>
        <taxon>Euteleostomi</taxon>
        <taxon>Actinopterygii</taxon>
        <taxon>Neopterygii</taxon>
        <taxon>Teleostei</taxon>
        <taxon>Neoteleostei</taxon>
        <taxon>Acanthomorphata</taxon>
        <taxon>Gobiaria</taxon>
        <taxon>Kurtiformes</taxon>
        <taxon>Apogonoidei</taxon>
        <taxon>Apogonidae</taxon>
        <taxon>Apogoninae</taxon>
        <taxon>Sphaeramia</taxon>
    </lineage>
</organism>
<dbReference type="Gene3D" id="3.90.215.10">
    <property type="entry name" value="Gamma Fibrinogen, chain A, domain 1"/>
    <property type="match status" value="1"/>
</dbReference>
<keyword evidence="3 7" id="KW-0732">Signal</keyword>
<evidence type="ECO:0000256" key="6">
    <source>
        <dbReference type="ARBA" id="ARBA00023180"/>
    </source>
</evidence>
<dbReference type="GO" id="GO:0007596">
    <property type="term" value="P:blood coagulation"/>
    <property type="evidence" value="ECO:0007669"/>
    <property type="project" value="InterPro"/>
</dbReference>
<dbReference type="Proteomes" id="UP000472271">
    <property type="component" value="Chromosome 19"/>
</dbReference>
<dbReference type="CDD" id="cd00087">
    <property type="entry name" value="FReD"/>
    <property type="match status" value="1"/>
</dbReference>
<dbReference type="GO" id="GO:0005576">
    <property type="term" value="C:extracellular region"/>
    <property type="evidence" value="ECO:0007669"/>
    <property type="project" value="UniProtKB-SubCell"/>
</dbReference>
<dbReference type="PROSITE" id="PS51406">
    <property type="entry name" value="FIBRINOGEN_C_2"/>
    <property type="match status" value="1"/>
</dbReference>
<evidence type="ECO:0000313" key="9">
    <source>
        <dbReference type="Ensembl" id="ENSSORP00005027889.1"/>
    </source>
</evidence>
<dbReference type="SUPFAM" id="SSF56496">
    <property type="entry name" value="Fibrinogen C-terminal domain-like"/>
    <property type="match status" value="1"/>
</dbReference>
<sequence>LLLLLLLSLLLCFQSITNFRDITMKYLRPGGTDRRVWFPNSCVCVGLLRHGDGRRRMDGERMDGSVGFHRPWDQYKKGFGDVNGEYWLGLDNIHYLTRRRDYELLVEMSDFDGNNVSARYATFFVGGEHRGYELHISEFTDGGAGDALSSHNGMKFSTFDKDQDPSSYNCAKTYLGGFWHHAYCAYGNPNGAYLWGYDGNYKFGVFWYYWKGYYYSMKNFSMKIRPLV</sequence>
<keyword evidence="2" id="KW-0964">Secreted</keyword>
<dbReference type="PANTHER" id="PTHR47221">
    <property type="entry name" value="FIBRINOGEN ALPHA CHAIN"/>
    <property type="match status" value="1"/>
</dbReference>
<gene>
    <name evidence="9" type="primary">LOC115410736</name>
</gene>
<evidence type="ECO:0000256" key="5">
    <source>
        <dbReference type="ARBA" id="ARBA00023157"/>
    </source>
</evidence>